<feature type="region of interest" description="Disordered" evidence="1">
    <location>
        <begin position="277"/>
        <end position="300"/>
    </location>
</feature>
<dbReference type="EMBL" id="CM001889">
    <property type="protein sequence ID" value="EOY50370.1"/>
    <property type="molecule type" value="Genomic_DNA"/>
</dbReference>
<dbReference type="AntiFam" id="ANF00095">
    <property type="entry name" value="Shadow ORF (opposite ABC transporters)"/>
</dbReference>
<evidence type="ECO:0000313" key="3">
    <source>
        <dbReference type="Proteomes" id="UP000014062"/>
    </source>
</evidence>
<dbReference type="Proteomes" id="UP000014062">
    <property type="component" value="Chromosome"/>
</dbReference>
<feature type="region of interest" description="Disordered" evidence="1">
    <location>
        <begin position="234"/>
        <end position="264"/>
    </location>
</feature>
<gene>
    <name evidence="2" type="ORF">SLI_5662</name>
</gene>
<dbReference type="AlphaFoldDB" id="A0A7U9DWB1"/>
<reference evidence="3" key="1">
    <citation type="journal article" date="2013" name="Genome Biol. Evol.">
        <title>The genome sequence of Streptomyces lividans 66 reveals a novel tRNA-dependent peptide biosynthetic system within a metal-related genomic island.</title>
        <authorList>
            <person name="Cruz-Morales P."/>
            <person name="Vijgenboom E."/>
            <person name="Iruegas-Bocardo F."/>
            <person name="Girard G."/>
            <person name="Yanez-Guerra L.A."/>
            <person name="Ramos-Aboites H.E."/>
            <person name="Pernodet J.L."/>
            <person name="Anne J."/>
            <person name="van Wezel G.P."/>
            <person name="Barona-Gomez F."/>
        </authorList>
    </citation>
    <scope>NUCLEOTIDE SEQUENCE [LARGE SCALE GENOMIC DNA]</scope>
    <source>
        <strain evidence="3">1326</strain>
    </source>
</reference>
<protein>
    <submittedName>
        <fullName evidence="2">Uncharacterized protein</fullName>
    </submittedName>
</protein>
<dbReference type="AntiFam" id="ANF00142">
    <property type="entry name" value="Shadow ORF (opposite yadG)"/>
</dbReference>
<evidence type="ECO:0000313" key="2">
    <source>
        <dbReference type="EMBL" id="EOY50370.1"/>
    </source>
</evidence>
<accession>A0A7U9DWB1</accession>
<proteinExistence type="predicted"/>
<name>A0A7U9DWB1_STRLI</name>
<evidence type="ECO:0000256" key="1">
    <source>
        <dbReference type="SAM" id="MobiDB-lite"/>
    </source>
</evidence>
<sequence length="300" mass="31537">MRRQLPQPYVGVVRDVADAGEGEPGHPQRAVLLGQHVAARLGQRRGQLLAQLGLGVRRPHAREVGGVGRDEIRHAHVGHQLAAPDDDQVVGGQRHLAHQVRGDEDGAAFRGERLHQVAHPVDALRVEAVDRLVEEQHLGVAEQRGGDAEPLAHAEGEALGTPLGHVLEAHHAEHLVHPAGRDAGQLGEAQQVVAGGPPAVHRLGVQERPDVARGVRQPAVRVAADGHVARRGVVQAQDHPHRRRLARAVGPQEAGDGTGPHLEGEVVHGGLVAVSLGQADSLDHAPHPSEGSGTAGHTPP</sequence>
<organism evidence="2 3">
    <name type="scientific">Streptomyces lividans 1326</name>
    <dbReference type="NCBI Taxonomy" id="1200984"/>
    <lineage>
        <taxon>Bacteria</taxon>
        <taxon>Bacillati</taxon>
        <taxon>Actinomycetota</taxon>
        <taxon>Actinomycetes</taxon>
        <taxon>Kitasatosporales</taxon>
        <taxon>Streptomycetaceae</taxon>
        <taxon>Streptomyces</taxon>
    </lineage>
</organism>